<evidence type="ECO:0000313" key="2">
    <source>
        <dbReference type="Proteomes" id="UP001218231"/>
    </source>
</evidence>
<dbReference type="RefSeq" id="WP_273617330.1">
    <property type="nucleotide sequence ID" value="NZ_CP117417.1"/>
</dbReference>
<dbReference type="Proteomes" id="UP001218231">
    <property type="component" value="Chromosome"/>
</dbReference>
<evidence type="ECO:0000313" key="1">
    <source>
        <dbReference type="EMBL" id="WCT76934.1"/>
    </source>
</evidence>
<accession>A0ABY7TXT6</accession>
<proteinExistence type="predicted"/>
<gene>
    <name evidence="1" type="ORF">PQ457_13520</name>
</gene>
<keyword evidence="2" id="KW-1185">Reference proteome</keyword>
<organism evidence="1 2">
    <name type="scientific">Novosphingobium humi</name>
    <dbReference type="NCBI Taxonomy" id="2282397"/>
    <lineage>
        <taxon>Bacteria</taxon>
        <taxon>Pseudomonadati</taxon>
        <taxon>Pseudomonadota</taxon>
        <taxon>Alphaproteobacteria</taxon>
        <taxon>Sphingomonadales</taxon>
        <taxon>Sphingomonadaceae</taxon>
        <taxon>Novosphingobium</taxon>
    </lineage>
</organism>
<sequence>MTQRTHTSTKALTMTIGEWRLRLAELCRDCVLTDSDDEGDCLRLAHALMMQAPDSPGAAGGFDLAVVLSHLPPMARIECLIEQGALDSVALALLPEEASYLMSRSIEGAWLASVFLPGMEEEVTSEGGSLAMALTSALLAALAHVTQTHGAAATVAAARDRDVWSQGGDAYADNLWQRPAGTLLN</sequence>
<name>A0ABY7TXT6_9SPHN</name>
<dbReference type="EMBL" id="CP117417">
    <property type="protein sequence ID" value="WCT76934.1"/>
    <property type="molecule type" value="Genomic_DNA"/>
</dbReference>
<protein>
    <submittedName>
        <fullName evidence="1">Uncharacterized protein</fullName>
    </submittedName>
</protein>
<reference evidence="1 2" key="1">
    <citation type="submission" date="2023-02" db="EMBL/GenBank/DDBJ databases">
        <title>Genome sequence of Novosphingobium humi KACC 19094.</title>
        <authorList>
            <person name="Kim S."/>
            <person name="Heo J."/>
            <person name="Kwon S.-W."/>
        </authorList>
    </citation>
    <scope>NUCLEOTIDE SEQUENCE [LARGE SCALE GENOMIC DNA]</scope>
    <source>
        <strain evidence="1 2">KACC 19094</strain>
    </source>
</reference>